<proteinExistence type="predicted"/>
<evidence type="ECO:0000313" key="1">
    <source>
        <dbReference type="EMBL" id="MDQ0494762.1"/>
    </source>
</evidence>
<organism evidence="1 2">
    <name type="scientific">Paenibacillus brasilensis</name>
    <dbReference type="NCBI Taxonomy" id="128574"/>
    <lineage>
        <taxon>Bacteria</taxon>
        <taxon>Bacillati</taxon>
        <taxon>Bacillota</taxon>
        <taxon>Bacilli</taxon>
        <taxon>Bacillales</taxon>
        <taxon>Paenibacillaceae</taxon>
        <taxon>Paenibacillus</taxon>
    </lineage>
</organism>
<dbReference type="Proteomes" id="UP001242811">
    <property type="component" value="Unassembled WGS sequence"/>
</dbReference>
<keyword evidence="2" id="KW-1185">Reference proteome</keyword>
<protein>
    <submittedName>
        <fullName evidence="1">Uncharacterized protein</fullName>
    </submittedName>
</protein>
<accession>A0ABU0KZ95</accession>
<gene>
    <name evidence="1" type="ORF">QOZ95_002929</name>
</gene>
<sequence>MVVLYMDYTSENQKTYILYRHTLIKEWLMFCNQRYINIVATIKINPITRPAGPQ</sequence>
<comment type="caution">
    <text evidence="1">The sequence shown here is derived from an EMBL/GenBank/DDBJ whole genome shotgun (WGS) entry which is preliminary data.</text>
</comment>
<name>A0ABU0KZ95_9BACL</name>
<dbReference type="EMBL" id="JAUSWA010000016">
    <property type="protein sequence ID" value="MDQ0494762.1"/>
    <property type="molecule type" value="Genomic_DNA"/>
</dbReference>
<reference evidence="1 2" key="1">
    <citation type="submission" date="2023-07" db="EMBL/GenBank/DDBJ databases">
        <title>Genomic Encyclopedia of Type Strains, Phase IV (KMG-IV): sequencing the most valuable type-strain genomes for metagenomic binning, comparative biology and taxonomic classification.</title>
        <authorList>
            <person name="Goeker M."/>
        </authorList>
    </citation>
    <scope>NUCLEOTIDE SEQUENCE [LARGE SCALE GENOMIC DNA]</scope>
    <source>
        <strain evidence="1 2">DSM 14914</strain>
    </source>
</reference>
<evidence type="ECO:0000313" key="2">
    <source>
        <dbReference type="Proteomes" id="UP001242811"/>
    </source>
</evidence>